<keyword evidence="2 7" id="KW-0813">Transport</keyword>
<dbReference type="Gene3D" id="1.10.3720.10">
    <property type="entry name" value="MetI-like"/>
    <property type="match status" value="1"/>
</dbReference>
<evidence type="ECO:0000256" key="4">
    <source>
        <dbReference type="ARBA" id="ARBA00022692"/>
    </source>
</evidence>
<comment type="caution">
    <text evidence="9">The sequence shown here is derived from an EMBL/GenBank/DDBJ whole genome shotgun (WGS) entry which is preliminary data.</text>
</comment>
<organism evidence="9 10">
    <name type="scientific">Deinococcus roseus</name>
    <dbReference type="NCBI Taxonomy" id="392414"/>
    <lineage>
        <taxon>Bacteria</taxon>
        <taxon>Thermotogati</taxon>
        <taxon>Deinococcota</taxon>
        <taxon>Deinococci</taxon>
        <taxon>Deinococcales</taxon>
        <taxon>Deinococcaceae</taxon>
        <taxon>Deinococcus</taxon>
    </lineage>
</organism>
<dbReference type="Pfam" id="PF00528">
    <property type="entry name" value="BPD_transp_1"/>
    <property type="match status" value="1"/>
</dbReference>
<dbReference type="InterPro" id="IPR035906">
    <property type="entry name" value="MetI-like_sf"/>
</dbReference>
<proteinExistence type="inferred from homology"/>
<keyword evidence="10" id="KW-1185">Reference proteome</keyword>
<dbReference type="PANTHER" id="PTHR43005:SF2">
    <property type="entry name" value="INTEGRAL MEMBRANE SUGAR TRANSPORT PROTEIN"/>
    <property type="match status" value="1"/>
</dbReference>
<feature type="transmembrane region" description="Helical" evidence="7">
    <location>
        <begin position="21"/>
        <end position="44"/>
    </location>
</feature>
<evidence type="ECO:0000313" key="10">
    <source>
        <dbReference type="Proteomes" id="UP000632222"/>
    </source>
</evidence>
<dbReference type="EMBL" id="BMOD01000019">
    <property type="protein sequence ID" value="GGJ48493.1"/>
    <property type="molecule type" value="Genomic_DNA"/>
</dbReference>
<protein>
    <submittedName>
        <fullName evidence="9">ABC transporter permease</fullName>
    </submittedName>
</protein>
<keyword evidence="4 7" id="KW-0812">Transmembrane</keyword>
<keyword evidence="6 7" id="KW-0472">Membrane</keyword>
<gene>
    <name evidence="9" type="ORF">GCM10008938_38100</name>
</gene>
<comment type="similarity">
    <text evidence="7">Belongs to the binding-protein-dependent transport system permease family.</text>
</comment>
<dbReference type="InterPro" id="IPR000515">
    <property type="entry name" value="MetI-like"/>
</dbReference>
<dbReference type="SUPFAM" id="SSF161098">
    <property type="entry name" value="MetI-like"/>
    <property type="match status" value="1"/>
</dbReference>
<sequence length="307" mass="33691">MTKSQPALQRRKPGGVLAVRARTAVWFLVPALLIIVLVAGYPLFKTISYSFTNASLVDPSIAENIGIGNYWYKTDDGQIGGILVDPKWWQSVGNTVLFAVASVFLEFVFGLGIAYVLNMKFPGQSLMRTAMLVPWAIPTVVSAQMWYFMYNDTFGLIGQGMGAGAVLADSSKVIWAIIAVDVWKTTPFMALLLLAGMQGISADIYEAANVDGASKWTQFWRITLPLLKPTAMIALIFRTLDALRVFDVMAVMLGTNKAAETSMTAFARRSMIDYQNLGEGSGVSVLIFLIILAITILYVTTLRVRFD</sequence>
<feature type="domain" description="ABC transmembrane type-1" evidence="8">
    <location>
        <begin position="92"/>
        <end position="298"/>
    </location>
</feature>
<dbReference type="CDD" id="cd06261">
    <property type="entry name" value="TM_PBP2"/>
    <property type="match status" value="1"/>
</dbReference>
<feature type="transmembrane region" description="Helical" evidence="7">
    <location>
        <begin position="173"/>
        <end position="195"/>
    </location>
</feature>
<reference evidence="10" key="1">
    <citation type="journal article" date="2019" name="Int. J. Syst. Evol. Microbiol.">
        <title>The Global Catalogue of Microorganisms (GCM) 10K type strain sequencing project: providing services to taxonomists for standard genome sequencing and annotation.</title>
        <authorList>
            <consortium name="The Broad Institute Genomics Platform"/>
            <consortium name="The Broad Institute Genome Sequencing Center for Infectious Disease"/>
            <person name="Wu L."/>
            <person name="Ma J."/>
        </authorList>
    </citation>
    <scope>NUCLEOTIDE SEQUENCE [LARGE SCALE GENOMIC DNA]</scope>
    <source>
        <strain evidence="10">JCM 14370</strain>
    </source>
</reference>
<name>A0ABQ2D9P9_9DEIO</name>
<keyword evidence="5 7" id="KW-1133">Transmembrane helix</keyword>
<comment type="subcellular location">
    <subcellularLocation>
        <location evidence="1 7">Cell membrane</location>
        <topology evidence="1 7">Multi-pass membrane protein</topology>
    </subcellularLocation>
</comment>
<dbReference type="PROSITE" id="PS50928">
    <property type="entry name" value="ABC_TM1"/>
    <property type="match status" value="1"/>
</dbReference>
<keyword evidence="3" id="KW-1003">Cell membrane</keyword>
<evidence type="ECO:0000259" key="8">
    <source>
        <dbReference type="PROSITE" id="PS50928"/>
    </source>
</evidence>
<feature type="transmembrane region" description="Helical" evidence="7">
    <location>
        <begin position="277"/>
        <end position="299"/>
    </location>
</feature>
<evidence type="ECO:0000256" key="7">
    <source>
        <dbReference type="RuleBase" id="RU363032"/>
    </source>
</evidence>
<evidence type="ECO:0000256" key="2">
    <source>
        <dbReference type="ARBA" id="ARBA00022448"/>
    </source>
</evidence>
<dbReference type="PANTHER" id="PTHR43005">
    <property type="entry name" value="BLR7065 PROTEIN"/>
    <property type="match status" value="1"/>
</dbReference>
<feature type="transmembrane region" description="Helical" evidence="7">
    <location>
        <begin position="129"/>
        <end position="149"/>
    </location>
</feature>
<dbReference type="Proteomes" id="UP000632222">
    <property type="component" value="Unassembled WGS sequence"/>
</dbReference>
<accession>A0ABQ2D9P9</accession>
<evidence type="ECO:0000256" key="6">
    <source>
        <dbReference type="ARBA" id="ARBA00023136"/>
    </source>
</evidence>
<evidence type="ECO:0000256" key="3">
    <source>
        <dbReference type="ARBA" id="ARBA00022475"/>
    </source>
</evidence>
<dbReference type="RefSeq" id="WP_189005425.1">
    <property type="nucleotide sequence ID" value="NZ_BMOD01000019.1"/>
</dbReference>
<feature type="transmembrane region" description="Helical" evidence="7">
    <location>
        <begin position="96"/>
        <end position="117"/>
    </location>
</feature>
<evidence type="ECO:0000256" key="5">
    <source>
        <dbReference type="ARBA" id="ARBA00022989"/>
    </source>
</evidence>
<evidence type="ECO:0000256" key="1">
    <source>
        <dbReference type="ARBA" id="ARBA00004651"/>
    </source>
</evidence>
<evidence type="ECO:0000313" key="9">
    <source>
        <dbReference type="EMBL" id="GGJ48493.1"/>
    </source>
</evidence>